<dbReference type="Proteomes" id="UP000322927">
    <property type="component" value="Chromosome"/>
</dbReference>
<dbReference type="RefSeq" id="WP_150213860.1">
    <property type="nucleotide sequence ID" value="NZ_CP029192.1"/>
</dbReference>
<organism evidence="2 3">
    <name type="scientific">Streptomyces venezuelae</name>
    <dbReference type="NCBI Taxonomy" id="54571"/>
    <lineage>
        <taxon>Bacteria</taxon>
        <taxon>Bacillati</taxon>
        <taxon>Actinomycetota</taxon>
        <taxon>Actinomycetes</taxon>
        <taxon>Kitasatosporales</taxon>
        <taxon>Streptomycetaceae</taxon>
        <taxon>Streptomyces</taxon>
    </lineage>
</organism>
<proteinExistence type="predicted"/>
<sequence length="116" mass="12627">MRVAMSWVPSRENVWWTHSGAVLTSRMVAAVGGSRGVTHRASMARILVPKSFHGRGPWAEVRVQAARHVDGDASLGQVGRPLEPDHPVGRGHIVESESLSCHQGLCFGVDDKSPRR</sequence>
<gene>
    <name evidence="2" type="ORF">DEJ48_01910</name>
</gene>
<protein>
    <submittedName>
        <fullName evidence="2">Uncharacterized protein</fullName>
    </submittedName>
</protein>
<evidence type="ECO:0000313" key="2">
    <source>
        <dbReference type="EMBL" id="QES32327.1"/>
    </source>
</evidence>
<feature type="region of interest" description="Disordered" evidence="1">
    <location>
        <begin position="72"/>
        <end position="94"/>
    </location>
</feature>
<reference evidence="2 3" key="1">
    <citation type="submission" date="2018-05" db="EMBL/GenBank/DDBJ databases">
        <title>Streptomyces venezuelae.</title>
        <authorList>
            <person name="Kim W."/>
            <person name="Lee N."/>
            <person name="Cho B.-K."/>
        </authorList>
    </citation>
    <scope>NUCLEOTIDE SEQUENCE [LARGE SCALE GENOMIC DNA]</scope>
    <source>
        <strain evidence="2 3">ATCC 14584</strain>
    </source>
</reference>
<dbReference type="AlphaFoldDB" id="A0A5P2BQ90"/>
<name>A0A5P2BQ90_STRVZ</name>
<accession>A0A5P2BQ90</accession>
<evidence type="ECO:0000256" key="1">
    <source>
        <dbReference type="SAM" id="MobiDB-lite"/>
    </source>
</evidence>
<feature type="compositionally biased region" description="Basic and acidic residues" evidence="1">
    <location>
        <begin position="82"/>
        <end position="94"/>
    </location>
</feature>
<dbReference type="EMBL" id="CP029192">
    <property type="protein sequence ID" value="QES32327.1"/>
    <property type="molecule type" value="Genomic_DNA"/>
</dbReference>
<evidence type="ECO:0000313" key="3">
    <source>
        <dbReference type="Proteomes" id="UP000322927"/>
    </source>
</evidence>